<proteinExistence type="predicted"/>
<dbReference type="KEGG" id="ppsr:I6J18_17865"/>
<name>A0A974NK71_PERPY</name>
<accession>A0A974NK71</accession>
<dbReference type="AlphaFoldDB" id="A0A974NK71"/>
<organism evidence="1 2">
    <name type="scientific">Peribacillus psychrosaccharolyticus</name>
    <name type="common">Bacillus psychrosaccharolyticus</name>
    <dbReference type="NCBI Taxonomy" id="1407"/>
    <lineage>
        <taxon>Bacteria</taxon>
        <taxon>Bacillati</taxon>
        <taxon>Bacillota</taxon>
        <taxon>Bacilli</taxon>
        <taxon>Bacillales</taxon>
        <taxon>Bacillaceae</taxon>
        <taxon>Peribacillus</taxon>
    </lineage>
</organism>
<keyword evidence="2" id="KW-1185">Reference proteome</keyword>
<gene>
    <name evidence="1" type="ORF">I6J18_17865</name>
</gene>
<dbReference type="RefSeq" id="WP_040374179.1">
    <property type="nucleotide sequence ID" value="NZ_CP068053.1"/>
</dbReference>
<keyword evidence="1" id="KW-0378">Hydrolase</keyword>
<reference evidence="1 2" key="1">
    <citation type="submission" date="2021-01" db="EMBL/GenBank/DDBJ databases">
        <title>FDA dAtabase for Regulatory Grade micrObial Sequences (FDA-ARGOS): Supporting development and validation of Infectious Disease Dx tests.</title>
        <authorList>
            <person name="Nelson B."/>
            <person name="Plummer A."/>
            <person name="Tallon L."/>
            <person name="Sadzewicz L."/>
            <person name="Zhao X."/>
            <person name="Boylan J."/>
            <person name="Ott S."/>
            <person name="Bowen H."/>
            <person name="Vavikolanu K."/>
            <person name="Mehta A."/>
            <person name="Aluvathingal J."/>
            <person name="Nadendla S."/>
            <person name="Myers T."/>
            <person name="Yan Y."/>
            <person name="Sichtig H."/>
        </authorList>
    </citation>
    <scope>NUCLEOTIDE SEQUENCE [LARGE SCALE GENOMIC DNA]</scope>
    <source>
        <strain evidence="1 2">FDAARGOS_1161</strain>
    </source>
</reference>
<sequence>MGENRKEYYIDLPSHQISRNGEFSPWTFKIEASEEDMIRLREYFDMEHEADVDSFYRAHVPYIQYHYDRPNDHYDQNLQKVYELIYELGDSETKQFIESTGVLKDNPINDEI</sequence>
<dbReference type="EMBL" id="CP068053">
    <property type="protein sequence ID" value="QQS99450.1"/>
    <property type="molecule type" value="Genomic_DNA"/>
</dbReference>
<evidence type="ECO:0000313" key="1">
    <source>
        <dbReference type="EMBL" id="QQS99450.1"/>
    </source>
</evidence>
<dbReference type="GO" id="GO:0016787">
    <property type="term" value="F:hydrolase activity"/>
    <property type="evidence" value="ECO:0007669"/>
    <property type="project" value="UniProtKB-KW"/>
</dbReference>
<protein>
    <submittedName>
        <fullName evidence="1">Hydrolase</fullName>
    </submittedName>
</protein>
<evidence type="ECO:0000313" key="2">
    <source>
        <dbReference type="Proteomes" id="UP000595254"/>
    </source>
</evidence>
<dbReference type="Proteomes" id="UP000595254">
    <property type="component" value="Chromosome"/>
</dbReference>